<dbReference type="Pfam" id="PF00069">
    <property type="entry name" value="Pkinase"/>
    <property type="match status" value="1"/>
</dbReference>
<sequence>MSSPKSVELPVFNPDEPELLQAVQFVQKQLLLVPDIVRVDPLAYTGHSVVFKAYSSLYRQNVAVKIIDKKAIPAEVVEKFLGRELEITALAHHPYICSFLGIYRVNHTRIAIVSEFCEGGTLLDLVYKHGAIPEANIARMLMQLTEAINYLHEGNFHERHIVHRDIKLANILLDEKGDVKLTDFGFARFVSHRAEQSTSFCGTATYSAPNICRRKPYNPFASDWYALGVVLYILLTGHVPASKDDAFRLANIPSSSARKLVERLLCEDDLARAGYKEIVNSEWIKSQTNGKWSAPDKHFAYETTSTLRSPPVHSLFLSKM</sequence>
<evidence type="ECO:0000259" key="3">
    <source>
        <dbReference type="PROSITE" id="PS50011"/>
    </source>
</evidence>
<keyword evidence="2" id="KW-0067">ATP-binding</keyword>
<dbReference type="PROSITE" id="PS50011">
    <property type="entry name" value="PROTEIN_KINASE_DOM"/>
    <property type="match status" value="1"/>
</dbReference>
<evidence type="ECO:0000256" key="1">
    <source>
        <dbReference type="ARBA" id="ARBA00022741"/>
    </source>
</evidence>
<dbReference type="AlphaFoldDB" id="A0AAD4NGH6"/>
<keyword evidence="5" id="KW-1185">Reference proteome</keyword>
<reference evidence="4" key="1">
    <citation type="submission" date="2022-01" db="EMBL/GenBank/DDBJ databases">
        <title>Genome Sequence Resource for Two Populations of Ditylenchus destructor, the Migratory Endoparasitic Phytonematode.</title>
        <authorList>
            <person name="Zhang H."/>
            <person name="Lin R."/>
            <person name="Xie B."/>
        </authorList>
    </citation>
    <scope>NUCLEOTIDE SEQUENCE</scope>
    <source>
        <strain evidence="4">BazhouSP</strain>
    </source>
</reference>
<dbReference type="PANTHER" id="PTHR24346">
    <property type="entry name" value="MAP/MICROTUBULE AFFINITY-REGULATING KINASE"/>
    <property type="match status" value="1"/>
</dbReference>
<dbReference type="Proteomes" id="UP001201812">
    <property type="component" value="Unassembled WGS sequence"/>
</dbReference>
<gene>
    <name evidence="4" type="ORF">DdX_04109</name>
</gene>
<dbReference type="PANTHER" id="PTHR24346:SF30">
    <property type="entry name" value="MATERNAL EMBRYONIC LEUCINE ZIPPER KINASE"/>
    <property type="match status" value="1"/>
</dbReference>
<dbReference type="PROSITE" id="PS00108">
    <property type="entry name" value="PROTEIN_KINASE_ST"/>
    <property type="match status" value="1"/>
</dbReference>
<comment type="caution">
    <text evidence="4">The sequence shown here is derived from an EMBL/GenBank/DDBJ whole genome shotgun (WGS) entry which is preliminary data.</text>
</comment>
<keyword evidence="1" id="KW-0547">Nucleotide-binding</keyword>
<dbReference type="Gene3D" id="1.10.510.10">
    <property type="entry name" value="Transferase(Phosphotransferase) domain 1"/>
    <property type="match status" value="1"/>
</dbReference>
<dbReference type="GO" id="GO:0004674">
    <property type="term" value="F:protein serine/threonine kinase activity"/>
    <property type="evidence" value="ECO:0007669"/>
    <property type="project" value="TreeGrafter"/>
</dbReference>
<dbReference type="InterPro" id="IPR008271">
    <property type="entry name" value="Ser/Thr_kinase_AS"/>
</dbReference>
<dbReference type="SMART" id="SM00220">
    <property type="entry name" value="S_TKc"/>
    <property type="match status" value="1"/>
</dbReference>
<dbReference type="EMBL" id="JAKKPZ010000003">
    <property type="protein sequence ID" value="KAI1723928.1"/>
    <property type="molecule type" value="Genomic_DNA"/>
</dbReference>
<feature type="domain" description="Protein kinase" evidence="3">
    <location>
        <begin position="36"/>
        <end position="284"/>
    </location>
</feature>
<organism evidence="4 5">
    <name type="scientific">Ditylenchus destructor</name>
    <dbReference type="NCBI Taxonomy" id="166010"/>
    <lineage>
        <taxon>Eukaryota</taxon>
        <taxon>Metazoa</taxon>
        <taxon>Ecdysozoa</taxon>
        <taxon>Nematoda</taxon>
        <taxon>Chromadorea</taxon>
        <taxon>Rhabditida</taxon>
        <taxon>Tylenchina</taxon>
        <taxon>Tylenchomorpha</taxon>
        <taxon>Sphaerularioidea</taxon>
        <taxon>Anguinidae</taxon>
        <taxon>Anguininae</taxon>
        <taxon>Ditylenchus</taxon>
    </lineage>
</organism>
<dbReference type="GO" id="GO:0035556">
    <property type="term" value="P:intracellular signal transduction"/>
    <property type="evidence" value="ECO:0007669"/>
    <property type="project" value="TreeGrafter"/>
</dbReference>
<evidence type="ECO:0000313" key="4">
    <source>
        <dbReference type="EMBL" id="KAI1723928.1"/>
    </source>
</evidence>
<proteinExistence type="predicted"/>
<name>A0AAD4NGH6_9BILA</name>
<dbReference type="InterPro" id="IPR000719">
    <property type="entry name" value="Prot_kinase_dom"/>
</dbReference>
<dbReference type="GO" id="GO:0005524">
    <property type="term" value="F:ATP binding"/>
    <property type="evidence" value="ECO:0007669"/>
    <property type="project" value="UniProtKB-KW"/>
</dbReference>
<dbReference type="GO" id="GO:0005737">
    <property type="term" value="C:cytoplasm"/>
    <property type="evidence" value="ECO:0007669"/>
    <property type="project" value="TreeGrafter"/>
</dbReference>
<dbReference type="SUPFAM" id="SSF56112">
    <property type="entry name" value="Protein kinase-like (PK-like)"/>
    <property type="match status" value="1"/>
</dbReference>
<dbReference type="InterPro" id="IPR011009">
    <property type="entry name" value="Kinase-like_dom_sf"/>
</dbReference>
<keyword evidence="4" id="KW-0418">Kinase</keyword>
<evidence type="ECO:0000313" key="5">
    <source>
        <dbReference type="Proteomes" id="UP001201812"/>
    </source>
</evidence>
<evidence type="ECO:0000256" key="2">
    <source>
        <dbReference type="ARBA" id="ARBA00022840"/>
    </source>
</evidence>
<accession>A0AAD4NGH6</accession>
<keyword evidence="4" id="KW-0808">Transferase</keyword>
<protein>
    <submittedName>
        <fullName evidence="4">Protein kinase domain-containing protein</fullName>
    </submittedName>
</protein>